<accession>A0ABU1P1R9</accession>
<organism evidence="2 3">
    <name type="scientific">Paenibacillus qinlingensis</name>
    <dbReference type="NCBI Taxonomy" id="1837343"/>
    <lineage>
        <taxon>Bacteria</taxon>
        <taxon>Bacillati</taxon>
        <taxon>Bacillota</taxon>
        <taxon>Bacilli</taxon>
        <taxon>Bacillales</taxon>
        <taxon>Paenibacillaceae</taxon>
        <taxon>Paenibacillus</taxon>
    </lineage>
</organism>
<sequence length="109" mass="11625">MAGANLGAYKAGTFNDVKADSYYAQAVQWASENGITSGVRAGEFAPEANISREQMVTMIARFAALQKFSLRQVAVTSAFADSAEIPNLNTYSENTISHSCRGVGVFLHG</sequence>
<dbReference type="InterPro" id="IPR001119">
    <property type="entry name" value="SLH_dom"/>
</dbReference>
<feature type="domain" description="SLH" evidence="1">
    <location>
        <begin position="10"/>
        <end position="73"/>
    </location>
</feature>
<dbReference type="EMBL" id="JAVDSB010000011">
    <property type="protein sequence ID" value="MDR6553696.1"/>
    <property type="molecule type" value="Genomic_DNA"/>
</dbReference>
<reference evidence="2 3" key="1">
    <citation type="submission" date="2023-07" db="EMBL/GenBank/DDBJ databases">
        <title>Sorghum-associated microbial communities from plants grown in Nebraska, USA.</title>
        <authorList>
            <person name="Schachtman D."/>
        </authorList>
    </citation>
    <scope>NUCLEOTIDE SEQUENCE [LARGE SCALE GENOMIC DNA]</scope>
    <source>
        <strain evidence="2 3">CC258</strain>
    </source>
</reference>
<evidence type="ECO:0000313" key="3">
    <source>
        <dbReference type="Proteomes" id="UP001267290"/>
    </source>
</evidence>
<dbReference type="Pfam" id="PF00395">
    <property type="entry name" value="SLH"/>
    <property type="match status" value="1"/>
</dbReference>
<keyword evidence="3" id="KW-1185">Reference proteome</keyword>
<proteinExistence type="predicted"/>
<name>A0ABU1P1R9_9BACL</name>
<gene>
    <name evidence="2" type="ORF">J2736_004903</name>
</gene>
<protein>
    <recommendedName>
        <fullName evidence="1">SLH domain-containing protein</fullName>
    </recommendedName>
</protein>
<dbReference type="PROSITE" id="PS51272">
    <property type="entry name" value="SLH"/>
    <property type="match status" value="1"/>
</dbReference>
<evidence type="ECO:0000313" key="2">
    <source>
        <dbReference type="EMBL" id="MDR6553696.1"/>
    </source>
</evidence>
<dbReference type="Proteomes" id="UP001267290">
    <property type="component" value="Unassembled WGS sequence"/>
</dbReference>
<comment type="caution">
    <text evidence="2">The sequence shown here is derived from an EMBL/GenBank/DDBJ whole genome shotgun (WGS) entry which is preliminary data.</text>
</comment>
<evidence type="ECO:0000259" key="1">
    <source>
        <dbReference type="PROSITE" id="PS51272"/>
    </source>
</evidence>